<dbReference type="NCBIfam" id="TIGR00060">
    <property type="entry name" value="L18_bact"/>
    <property type="match status" value="1"/>
</dbReference>
<dbReference type="GO" id="GO:0003735">
    <property type="term" value="F:structural constituent of ribosome"/>
    <property type="evidence" value="ECO:0007669"/>
    <property type="project" value="InterPro"/>
</dbReference>
<dbReference type="Pfam" id="PF00861">
    <property type="entry name" value="Ribosomal_L18p"/>
    <property type="match status" value="1"/>
</dbReference>
<dbReference type="Gene3D" id="3.30.420.100">
    <property type="match status" value="1"/>
</dbReference>
<dbReference type="Proteomes" id="UP000178187">
    <property type="component" value="Unassembled WGS sequence"/>
</dbReference>
<dbReference type="InterPro" id="IPR004389">
    <property type="entry name" value="Ribosomal_uL18_bac-type"/>
</dbReference>
<gene>
    <name evidence="7" type="primary">rplR</name>
    <name evidence="8" type="ORF">A3G33_09200</name>
</gene>
<protein>
    <recommendedName>
        <fullName evidence="6 7">Large ribosomal subunit protein uL18</fullName>
    </recommendedName>
</protein>
<dbReference type="InterPro" id="IPR057268">
    <property type="entry name" value="Ribosomal_L18"/>
</dbReference>
<comment type="subunit">
    <text evidence="7">Part of the 50S ribosomal subunit; part of the 5S rRNA/L5/L18/L25 subcomplex. Contacts the 5S and 23S rRNAs.</text>
</comment>
<dbReference type="GO" id="GO:0006412">
    <property type="term" value="P:translation"/>
    <property type="evidence" value="ECO:0007669"/>
    <property type="project" value="UniProtKB-UniRule"/>
</dbReference>
<comment type="similarity">
    <text evidence="1 7">Belongs to the universal ribosomal protein uL18 family.</text>
</comment>
<dbReference type="PANTHER" id="PTHR12899">
    <property type="entry name" value="39S RIBOSOMAL PROTEIN L18, MITOCHONDRIAL"/>
    <property type="match status" value="1"/>
</dbReference>
<dbReference type="HAMAP" id="MF_01337_B">
    <property type="entry name" value="Ribosomal_uL18_B"/>
    <property type="match status" value="1"/>
</dbReference>
<comment type="caution">
    <text evidence="8">The sequence shown here is derived from an EMBL/GenBank/DDBJ whole genome shotgun (WGS) entry which is preliminary data.</text>
</comment>
<evidence type="ECO:0000256" key="6">
    <source>
        <dbReference type="ARBA" id="ARBA00035197"/>
    </source>
</evidence>
<keyword evidence="3 7" id="KW-0694">RNA-binding</keyword>
<keyword evidence="5 7" id="KW-0687">Ribonucleoprotein</keyword>
<evidence type="ECO:0000256" key="3">
    <source>
        <dbReference type="ARBA" id="ARBA00022884"/>
    </source>
</evidence>
<keyword evidence="4 7" id="KW-0689">Ribosomal protein</keyword>
<sequence>MLSELREKALQIRKLRIRKKVTGTAERPRLCVHRSHLNLQVQVVDDMAEKSILSFTTASPAFRSKGMKQAGNIGASKLFGQMVSEELKKKGILKIVFDRGGRPYQGRVKAFAEALRENGIQF</sequence>
<evidence type="ECO:0000256" key="7">
    <source>
        <dbReference type="HAMAP-Rule" id="MF_01337"/>
    </source>
</evidence>
<evidence type="ECO:0000256" key="5">
    <source>
        <dbReference type="ARBA" id="ARBA00023274"/>
    </source>
</evidence>
<name>A0A1G1L009_9BACT</name>
<keyword evidence="2 7" id="KW-0699">rRNA-binding</keyword>
<dbReference type="CDD" id="cd00432">
    <property type="entry name" value="Ribosomal_L18_L5e"/>
    <property type="match status" value="1"/>
</dbReference>
<accession>A0A1G1L009</accession>
<reference evidence="8 9" key="1">
    <citation type="journal article" date="2016" name="Nat. Commun.">
        <title>Thousands of microbial genomes shed light on interconnected biogeochemical processes in an aquifer system.</title>
        <authorList>
            <person name="Anantharaman K."/>
            <person name="Brown C.T."/>
            <person name="Hug L.A."/>
            <person name="Sharon I."/>
            <person name="Castelle C.J."/>
            <person name="Probst A.J."/>
            <person name="Thomas B.C."/>
            <person name="Singh A."/>
            <person name="Wilkins M.J."/>
            <person name="Karaoz U."/>
            <person name="Brodie E.L."/>
            <person name="Williams K.H."/>
            <person name="Hubbard S.S."/>
            <person name="Banfield J.F."/>
        </authorList>
    </citation>
    <scope>NUCLEOTIDE SEQUENCE [LARGE SCALE GENOMIC DNA]</scope>
</reference>
<dbReference type="AlphaFoldDB" id="A0A1G1L009"/>
<dbReference type="PANTHER" id="PTHR12899:SF3">
    <property type="entry name" value="LARGE RIBOSOMAL SUBUNIT PROTEIN UL18M"/>
    <property type="match status" value="1"/>
</dbReference>
<evidence type="ECO:0000256" key="2">
    <source>
        <dbReference type="ARBA" id="ARBA00022730"/>
    </source>
</evidence>
<proteinExistence type="inferred from homology"/>
<dbReference type="EMBL" id="MHFR01000033">
    <property type="protein sequence ID" value="OGW98480.1"/>
    <property type="molecule type" value="Genomic_DNA"/>
</dbReference>
<dbReference type="SUPFAM" id="SSF53137">
    <property type="entry name" value="Translational machinery components"/>
    <property type="match status" value="1"/>
</dbReference>
<dbReference type="InterPro" id="IPR005484">
    <property type="entry name" value="Ribosomal_uL18_bac/plant/anim"/>
</dbReference>
<dbReference type="GO" id="GO:0008097">
    <property type="term" value="F:5S rRNA binding"/>
    <property type="evidence" value="ECO:0007669"/>
    <property type="project" value="TreeGrafter"/>
</dbReference>
<comment type="function">
    <text evidence="7">This is one of the proteins that bind and probably mediate the attachment of the 5S RNA into the large ribosomal subunit, where it forms part of the central protuberance.</text>
</comment>
<evidence type="ECO:0000313" key="8">
    <source>
        <dbReference type="EMBL" id="OGW98480.1"/>
    </source>
</evidence>
<dbReference type="GO" id="GO:0022625">
    <property type="term" value="C:cytosolic large ribosomal subunit"/>
    <property type="evidence" value="ECO:0007669"/>
    <property type="project" value="TreeGrafter"/>
</dbReference>
<evidence type="ECO:0000256" key="1">
    <source>
        <dbReference type="ARBA" id="ARBA00007116"/>
    </source>
</evidence>
<evidence type="ECO:0000256" key="4">
    <source>
        <dbReference type="ARBA" id="ARBA00022980"/>
    </source>
</evidence>
<evidence type="ECO:0000313" key="9">
    <source>
        <dbReference type="Proteomes" id="UP000178187"/>
    </source>
</evidence>
<organism evidence="8 9">
    <name type="scientific">Candidatus Danuiimicrobium aquiferis</name>
    <dbReference type="NCBI Taxonomy" id="1801832"/>
    <lineage>
        <taxon>Bacteria</taxon>
        <taxon>Pseudomonadati</taxon>
        <taxon>Candidatus Omnitrophota</taxon>
        <taxon>Candidatus Danuiimicrobium</taxon>
    </lineage>
</organism>